<accession>A0A0C9VIB7</accession>
<evidence type="ECO:0000256" key="1">
    <source>
        <dbReference type="ARBA" id="ARBA00000900"/>
    </source>
</evidence>
<dbReference type="GO" id="GO:0043023">
    <property type="term" value="F:ribosomal large subunit binding"/>
    <property type="evidence" value="ECO:0007669"/>
    <property type="project" value="TreeGrafter"/>
</dbReference>
<feature type="domain" description="RING-type" evidence="18">
    <location>
        <begin position="1759"/>
        <end position="1806"/>
    </location>
</feature>
<feature type="compositionally biased region" description="Acidic residues" evidence="17">
    <location>
        <begin position="479"/>
        <end position="494"/>
    </location>
</feature>
<dbReference type="EC" id="2.3.2.27" evidence="5 16"/>
<evidence type="ECO:0000256" key="6">
    <source>
        <dbReference type="ARBA" id="ARBA00017157"/>
    </source>
</evidence>
<evidence type="ECO:0000313" key="19">
    <source>
        <dbReference type="EMBL" id="KIJ37270.1"/>
    </source>
</evidence>
<evidence type="ECO:0000256" key="5">
    <source>
        <dbReference type="ARBA" id="ARBA00012483"/>
    </source>
</evidence>
<evidence type="ECO:0000313" key="20">
    <source>
        <dbReference type="Proteomes" id="UP000054279"/>
    </source>
</evidence>
<keyword evidence="7" id="KW-0963">Cytoplasm</keyword>
<evidence type="ECO:0000256" key="13">
    <source>
        <dbReference type="ARBA" id="ARBA00022833"/>
    </source>
</evidence>
<dbReference type="CDD" id="cd16491">
    <property type="entry name" value="RING-CH-C4HC3_LTN1"/>
    <property type="match status" value="1"/>
</dbReference>
<evidence type="ECO:0000256" key="16">
    <source>
        <dbReference type="RuleBase" id="RU367090"/>
    </source>
</evidence>
<gene>
    <name evidence="19" type="ORF">M422DRAFT_33818</name>
</gene>
<dbReference type="InterPro" id="IPR039795">
    <property type="entry name" value="LTN1/Rkr1"/>
</dbReference>
<dbReference type="PANTHER" id="PTHR12389">
    <property type="entry name" value="ZINC FINGER PROTEIN 294"/>
    <property type="match status" value="1"/>
</dbReference>
<evidence type="ECO:0000256" key="3">
    <source>
        <dbReference type="ARBA" id="ARBA00004906"/>
    </source>
</evidence>
<dbReference type="InterPro" id="IPR039804">
    <property type="entry name" value="RING-CH-C4HC3_LTN1"/>
</dbReference>
<dbReference type="PROSITE" id="PS50089">
    <property type="entry name" value="ZF_RING_2"/>
    <property type="match status" value="1"/>
</dbReference>
<dbReference type="InterPro" id="IPR054478">
    <property type="entry name" value="LTN1_UBC"/>
</dbReference>
<dbReference type="SUPFAM" id="SSF57850">
    <property type="entry name" value="RING/U-box"/>
    <property type="match status" value="1"/>
</dbReference>
<keyword evidence="10" id="KW-0677">Repeat</keyword>
<dbReference type="Proteomes" id="UP000054279">
    <property type="component" value="Unassembled WGS sequence"/>
</dbReference>
<dbReference type="GO" id="GO:1990112">
    <property type="term" value="C:RQC complex"/>
    <property type="evidence" value="ECO:0007669"/>
    <property type="project" value="UniProtKB-UniRule"/>
</dbReference>
<comment type="subcellular location">
    <subcellularLocation>
        <location evidence="2">Cytoplasm</location>
        <location evidence="2">Cytosol</location>
    </subcellularLocation>
</comment>
<reference evidence="19 20" key="1">
    <citation type="submission" date="2014-06" db="EMBL/GenBank/DDBJ databases">
        <title>Evolutionary Origins and Diversification of the Mycorrhizal Mutualists.</title>
        <authorList>
            <consortium name="DOE Joint Genome Institute"/>
            <consortium name="Mycorrhizal Genomics Consortium"/>
            <person name="Kohler A."/>
            <person name="Kuo A."/>
            <person name="Nagy L.G."/>
            <person name="Floudas D."/>
            <person name="Copeland A."/>
            <person name="Barry K.W."/>
            <person name="Cichocki N."/>
            <person name="Veneault-Fourrey C."/>
            <person name="LaButti K."/>
            <person name="Lindquist E.A."/>
            <person name="Lipzen A."/>
            <person name="Lundell T."/>
            <person name="Morin E."/>
            <person name="Murat C."/>
            <person name="Riley R."/>
            <person name="Ohm R."/>
            <person name="Sun H."/>
            <person name="Tunlid A."/>
            <person name="Henrissat B."/>
            <person name="Grigoriev I.V."/>
            <person name="Hibbett D.S."/>
            <person name="Martin F."/>
        </authorList>
    </citation>
    <scope>NUCLEOTIDE SEQUENCE [LARGE SCALE GENOMIC DNA]</scope>
    <source>
        <strain evidence="19 20">SS14</strain>
    </source>
</reference>
<evidence type="ECO:0000256" key="8">
    <source>
        <dbReference type="ARBA" id="ARBA00022679"/>
    </source>
</evidence>
<dbReference type="SMART" id="SM01197">
    <property type="entry name" value="FANCL_C"/>
    <property type="match status" value="1"/>
</dbReference>
<keyword evidence="11 15" id="KW-0863">Zinc-finger</keyword>
<name>A0A0C9VIB7_SPHS4</name>
<dbReference type="UniPathway" id="UPA00143"/>
<comment type="catalytic activity">
    <reaction evidence="1 16">
        <text>S-ubiquitinyl-[E2 ubiquitin-conjugating enzyme]-L-cysteine + [acceptor protein]-L-lysine = [E2 ubiquitin-conjugating enzyme]-L-cysteine + N(6)-ubiquitinyl-[acceptor protein]-L-lysine.</text>
        <dbReference type="EC" id="2.3.2.27"/>
    </reaction>
</comment>
<dbReference type="FunFam" id="3.30.40.10:FF:000038">
    <property type="entry name" value="E3 ubiquitin-protein ligase listerin"/>
    <property type="match status" value="1"/>
</dbReference>
<keyword evidence="9 16" id="KW-0479">Metal-binding</keyword>
<feature type="region of interest" description="Disordered" evidence="17">
    <location>
        <begin position="472"/>
        <end position="505"/>
    </location>
</feature>
<evidence type="ECO:0000256" key="4">
    <source>
        <dbReference type="ARBA" id="ARBA00007997"/>
    </source>
</evidence>
<dbReference type="Pfam" id="PF22958">
    <property type="entry name" value="Ltn1_1st"/>
    <property type="match status" value="1"/>
</dbReference>
<keyword evidence="8 16" id="KW-0808">Transferase</keyword>
<evidence type="ECO:0000256" key="14">
    <source>
        <dbReference type="ARBA" id="ARBA00055150"/>
    </source>
</evidence>
<feature type="region of interest" description="Disordered" evidence="17">
    <location>
        <begin position="1"/>
        <end position="69"/>
    </location>
</feature>
<proteinExistence type="inferred from homology"/>
<feature type="compositionally biased region" description="Polar residues" evidence="17">
    <location>
        <begin position="264"/>
        <end position="275"/>
    </location>
</feature>
<evidence type="ECO:0000256" key="15">
    <source>
        <dbReference type="PROSITE-ProRule" id="PRU00175"/>
    </source>
</evidence>
<dbReference type="GO" id="GO:0008270">
    <property type="term" value="F:zinc ion binding"/>
    <property type="evidence" value="ECO:0007669"/>
    <property type="project" value="UniProtKB-KW"/>
</dbReference>
<dbReference type="GO" id="GO:1990116">
    <property type="term" value="P:ribosome-associated ubiquitin-dependent protein catabolic process"/>
    <property type="evidence" value="ECO:0007669"/>
    <property type="project" value="UniProtKB-UniRule"/>
</dbReference>
<evidence type="ECO:0000256" key="11">
    <source>
        <dbReference type="ARBA" id="ARBA00022771"/>
    </source>
</evidence>
<sequence length="1810" mass="199196">MPKNSKSSASSATRKKHAKKVTPGNEVASTSQQPTKTKPSKKQIKKGLAPPPKKQYIAPSKLKPAPPQVDPLDGLGPLLPPDLVLILRKLAKKDTVTKGRALEELEAWIKVAKAESNDPESGLVEALVIMLPVWFHRFPALCVHPSRRLRQLSAALQTLLLSIPDVRRSIILFQRETGSESDISHVLGAWCLSAWDVDRSVSHRASRSWTEVISVQESNGTPDNEHIILDDKALVTYVIPFITTTIMDPSAAYTALVPPISGDSAASSQYATPTSKKGGPPPSIRKALERDLAVPSRAEEDPEPLEDRNARLRMSALGALRWIFDACTPTPILLSAVHSLLSSPLFWSILHHSPHPPFLSSSSDEDIDPLFRVVDTTEGLGTGQPIVRRAAWALVNALVSARTGTNVDRLGAWLKLSDSEDDDSALKIMATAVLRSAFVESDITVRGSMWEALLLFLTKVKNAWLLSKESARSHTKQDEVEEEDEDDSDEESEPDAEKDHGAEEDTAMEPYPAYTEFLAFLALGCNGSPVQGYPTVLVILSTLPRKILSLTLPSLTAFFDALWSAIDGQALSTLSSERAKATEAFLAAWSECLVWVAGRLVKGSKTADEGADVAVEGQGEFKELAKNLVDTQFKKLVDEFDRGVKIEAGVRVAGAVRSLEGIHIELLNEAWQHISSYITSAVFPSADEPVTRSTHALSFVSTLNRELQANGEAKTRLENLICEIGRAIVKKMRDSDSGDGAEVLQALLDRFGDLLQKDTEFSELLSGYINNSLPILLIGSQSLVLSYLRLTQSLPTWHNVLSTLSSSLALPIEKRMSILRSLLAHSQDLNGWATPKGRELQALVEQAVDEAVMGDDQVAQDVMMLLKNPDPFISLEAAYDLIANIVSTVDFHIQPLLRSVTSSAPESLTILRASFNLLVELADRLPMELPQKIQSETLPNLFVLGFVLPLAEEDMEDAEKKVATLAMKLWEVYPGKKDVDEVKKKLKELVTETYTRVSPVAILLSLSHLGPSTSALDILPTPEEFRALLNATSTNPLDPTLAVIEPLVPSAPVDVDRSAWNTRFDSTGYSPYARAATGLLHVLTTDRQLARANLWALQYVLTLALFASEAIQVPNAENPVFSKVTRTMEQSLKQITRNVQKVAAFLLSSAGNADAWHKNIVTALSARGKGLAVQLDGVGEFIRTVFEWAKEGDSVRDSLVLHTVLQHVLPNTSKEEADGWIELAREIEGSAHQTSLAVALAVAEFAPEPPRLDRYRNELASKISGVSASKANSAGYRFLRSLNAIAPDPESDVIFMPQQRAVFLVQALQGWMGSDEDIDEGVEVEVTKVLADIAPILLGLQGAHWEFIMDLVESNIENCSFKDLDTLVLLSRTLRLVSVIMDLAKTNKYLRELWGDRSKNVLTLVRDLVATPAPRSTSIPRSICREQALSIIEGLPGTLMDENTLSTMCHLLTDSSVENQKMAYNMLQQAAFRRTEHLVIEAGVDTEDTLTIELPKELLVILQDLVSNEETEGQDPLAYLLAWLLTFDLFIDASLKVKTAYVEQLRNLDLIGTYFLPNVFDILGVGNRDGPFKLDAWGIDEYWLPMYDDDAPQSLSLLAAHVYYRALLTVPSLVRTWWEGLKDRQLSTAISTFTSSYFSPVLIASEFSQIKPTADTAAGSEPLSDDTFSVKVATAVNEVLATFNVDEQQMEIGVKLPAGYPLRGVEVRPIKKVGVTEKVWRRWLFAVQQVITAHNGRIVDGLTLFKKTVSLHFEGQVECAICYSILHVVDQKLPTKPCKTCKNRFHAGCLFKWFNTSHSSSCPLCRSDIM</sequence>
<dbReference type="GO" id="GO:0061630">
    <property type="term" value="F:ubiquitin protein ligase activity"/>
    <property type="evidence" value="ECO:0007669"/>
    <property type="project" value="UniProtKB-UniRule"/>
</dbReference>
<dbReference type="Pfam" id="PF23009">
    <property type="entry name" value="UBC_like"/>
    <property type="match status" value="1"/>
</dbReference>
<dbReference type="InterPro" id="IPR054476">
    <property type="entry name" value="Ltn1_N"/>
</dbReference>
<feature type="region of interest" description="Disordered" evidence="17">
    <location>
        <begin position="264"/>
        <end position="285"/>
    </location>
</feature>
<keyword evidence="12 16" id="KW-0833">Ubl conjugation pathway</keyword>
<comment type="function">
    <text evidence="16">E3 ubiquitin-protein ligase. Component of the ribosome quality control complex (RQC), a ribosome-associated complex that mediates ubiquitination and extraction of incompletely synthesized nascent chains for proteasomal degradation.</text>
</comment>
<dbReference type="GO" id="GO:0005829">
    <property type="term" value="C:cytosol"/>
    <property type="evidence" value="ECO:0007669"/>
    <property type="project" value="UniProtKB-SubCell"/>
</dbReference>
<evidence type="ECO:0000259" key="18">
    <source>
        <dbReference type="PROSITE" id="PS50089"/>
    </source>
</evidence>
<dbReference type="Pfam" id="PF22999">
    <property type="entry name" value="LTN1_E3_ligase_6th"/>
    <property type="match status" value="1"/>
</dbReference>
<evidence type="ECO:0000256" key="9">
    <source>
        <dbReference type="ARBA" id="ARBA00022723"/>
    </source>
</evidence>
<dbReference type="OrthoDB" id="6108at2759"/>
<evidence type="ECO:0000256" key="7">
    <source>
        <dbReference type="ARBA" id="ARBA00022490"/>
    </source>
</evidence>
<comment type="pathway">
    <text evidence="3 16">Protein modification; protein ubiquitination.</text>
</comment>
<keyword evidence="20" id="KW-1185">Reference proteome</keyword>
<dbReference type="HOGENOM" id="CLU_000945_0_0_1"/>
<dbReference type="SUPFAM" id="SSF48371">
    <property type="entry name" value="ARM repeat"/>
    <property type="match status" value="1"/>
</dbReference>
<dbReference type="InterPro" id="IPR001841">
    <property type="entry name" value="Znf_RING"/>
</dbReference>
<dbReference type="GO" id="GO:0072344">
    <property type="term" value="P:rescue of stalled ribosome"/>
    <property type="evidence" value="ECO:0007669"/>
    <property type="project" value="UniProtKB-UniRule"/>
</dbReference>
<dbReference type="Gene3D" id="3.30.40.10">
    <property type="entry name" value="Zinc/RING finger domain, C3HC4 (zinc finger)"/>
    <property type="match status" value="1"/>
</dbReference>
<comment type="function">
    <text evidence="14">E3 ubiquitin-protein ligase component of the ribosome quality control complex (RQC), a ribosome-associated complex that mediates ubiquitination and extraction of incompletely synthesized nascent chains for proteasomal degradation. Mediates ubiquitination of proteins derived from mRNAs lacking stop codons (non-stop proteins) and other translation arrest products induced by poly-lysine sequences and tandem rare codons. Ubiquitination leads to CDC48 recruitment for extraction and degradation of the incomplete translation product. May indirectly play a role in chromatin function and transcription.</text>
</comment>
<dbReference type="GO" id="GO:0016567">
    <property type="term" value="P:protein ubiquitination"/>
    <property type="evidence" value="ECO:0007669"/>
    <property type="project" value="UniProtKB-UniPathway"/>
</dbReference>
<dbReference type="EMBL" id="KN837170">
    <property type="protein sequence ID" value="KIJ37270.1"/>
    <property type="molecule type" value="Genomic_DNA"/>
</dbReference>
<organism evidence="19 20">
    <name type="scientific">Sphaerobolus stellatus (strain SS14)</name>
    <dbReference type="NCBI Taxonomy" id="990650"/>
    <lineage>
        <taxon>Eukaryota</taxon>
        <taxon>Fungi</taxon>
        <taxon>Dikarya</taxon>
        <taxon>Basidiomycota</taxon>
        <taxon>Agaricomycotina</taxon>
        <taxon>Agaricomycetes</taxon>
        <taxon>Phallomycetidae</taxon>
        <taxon>Geastrales</taxon>
        <taxon>Sphaerobolaceae</taxon>
        <taxon>Sphaerobolus</taxon>
    </lineage>
</organism>
<evidence type="ECO:0000256" key="10">
    <source>
        <dbReference type="ARBA" id="ARBA00022737"/>
    </source>
</evidence>
<evidence type="ECO:0000256" key="17">
    <source>
        <dbReference type="SAM" id="MobiDB-lite"/>
    </source>
</evidence>
<dbReference type="PANTHER" id="PTHR12389:SF0">
    <property type="entry name" value="E3 UBIQUITIN-PROTEIN LIGASE LISTERIN"/>
    <property type="match status" value="1"/>
</dbReference>
<evidence type="ECO:0000256" key="12">
    <source>
        <dbReference type="ARBA" id="ARBA00022786"/>
    </source>
</evidence>
<dbReference type="InterPro" id="IPR054477">
    <property type="entry name" value="LTN1_E3_ligase_6th"/>
</dbReference>
<comment type="subunit">
    <text evidence="16">Component of the ribosome quality control complex (RQC).</text>
</comment>
<evidence type="ECO:0000256" key="2">
    <source>
        <dbReference type="ARBA" id="ARBA00004514"/>
    </source>
</evidence>
<feature type="compositionally biased region" description="Low complexity" evidence="17">
    <location>
        <begin position="1"/>
        <end position="12"/>
    </location>
</feature>
<dbReference type="InterPro" id="IPR013083">
    <property type="entry name" value="Znf_RING/FYVE/PHD"/>
</dbReference>
<comment type="similarity">
    <text evidence="4 16">Belongs to the LTN1 family.</text>
</comment>
<keyword evidence="13 16" id="KW-0862">Zinc</keyword>
<protein>
    <recommendedName>
        <fullName evidence="6 16">E3 ubiquitin-protein ligase listerin</fullName>
        <ecNumber evidence="5 16">2.3.2.27</ecNumber>
    </recommendedName>
    <alternativeName>
        <fullName evidence="16">RING-type E3 ubiquitin transferase listerin</fullName>
    </alternativeName>
</protein>
<dbReference type="InterPro" id="IPR016024">
    <property type="entry name" value="ARM-type_fold"/>
</dbReference>